<comment type="caution">
    <text evidence="1">The sequence shown here is derived from an EMBL/GenBank/DDBJ whole genome shotgun (WGS) entry which is preliminary data.</text>
</comment>
<accession>A0AAD6ZHM3</accession>
<dbReference type="EMBL" id="JARIHO010000047">
    <property type="protein sequence ID" value="KAJ7323215.1"/>
    <property type="molecule type" value="Genomic_DNA"/>
</dbReference>
<evidence type="ECO:0000313" key="1">
    <source>
        <dbReference type="EMBL" id="KAJ7323215.1"/>
    </source>
</evidence>
<proteinExistence type="predicted"/>
<dbReference type="Proteomes" id="UP001218218">
    <property type="component" value="Unassembled WGS sequence"/>
</dbReference>
<name>A0AAD6ZHM3_9AGAR</name>
<keyword evidence="2" id="KW-1185">Reference proteome</keyword>
<reference evidence="1" key="1">
    <citation type="submission" date="2023-03" db="EMBL/GenBank/DDBJ databases">
        <title>Massive genome expansion in bonnet fungi (Mycena s.s.) driven by repeated elements and novel gene families across ecological guilds.</title>
        <authorList>
            <consortium name="Lawrence Berkeley National Laboratory"/>
            <person name="Harder C.B."/>
            <person name="Miyauchi S."/>
            <person name="Viragh M."/>
            <person name="Kuo A."/>
            <person name="Thoen E."/>
            <person name="Andreopoulos B."/>
            <person name="Lu D."/>
            <person name="Skrede I."/>
            <person name="Drula E."/>
            <person name="Henrissat B."/>
            <person name="Morin E."/>
            <person name="Kohler A."/>
            <person name="Barry K."/>
            <person name="LaButti K."/>
            <person name="Morin E."/>
            <person name="Salamov A."/>
            <person name="Lipzen A."/>
            <person name="Mereny Z."/>
            <person name="Hegedus B."/>
            <person name="Baldrian P."/>
            <person name="Stursova M."/>
            <person name="Weitz H."/>
            <person name="Taylor A."/>
            <person name="Grigoriev I.V."/>
            <person name="Nagy L.G."/>
            <person name="Martin F."/>
            <person name="Kauserud H."/>
        </authorList>
    </citation>
    <scope>NUCLEOTIDE SEQUENCE</scope>
    <source>
        <strain evidence="1">CBHHK002</strain>
    </source>
</reference>
<gene>
    <name evidence="1" type="ORF">DFH08DRAFT_817789</name>
</gene>
<organism evidence="1 2">
    <name type="scientific">Mycena albidolilacea</name>
    <dbReference type="NCBI Taxonomy" id="1033008"/>
    <lineage>
        <taxon>Eukaryota</taxon>
        <taxon>Fungi</taxon>
        <taxon>Dikarya</taxon>
        <taxon>Basidiomycota</taxon>
        <taxon>Agaricomycotina</taxon>
        <taxon>Agaricomycetes</taxon>
        <taxon>Agaricomycetidae</taxon>
        <taxon>Agaricales</taxon>
        <taxon>Marasmiineae</taxon>
        <taxon>Mycenaceae</taxon>
        <taxon>Mycena</taxon>
    </lineage>
</organism>
<evidence type="ECO:0000313" key="2">
    <source>
        <dbReference type="Proteomes" id="UP001218218"/>
    </source>
</evidence>
<sequence length="392" mass="43731">MFLESGRPETACGQSAIRKQYVAIRSNTEENEDCGSSRQGHFISAGAETVHTETRACVKRKCCYERDARATKARGAPESALRCCNTSSAPAPPPPLPHYVRASLSARAPGSAMVMGGWDGAGIMDGIGNGRGSKRERWMGWNGRAQLMHLPYRPNMLCPTMYLQSHPVFKRYLLRGKNFSVHSPSLSRPMYTDTCRPEVCSLTSDADLHGALLAVVQPCLELGDAGLRLRIGRRPVLFGKIVAAVLRDRPAATRRRFVHAASSTAITTSPSPSLRAAVVGRRRGWDARCARVATLVEYWARSGRRSWRRTTNVGIRVGRENAPYPSHVVRDLKRIQATRDSRWRTRRDAGQRCARRRLGLSRQKEGGGHRVWEREGREHSPRTRPLYGLLKI</sequence>
<protein>
    <submittedName>
        <fullName evidence="1">Uncharacterized protein</fullName>
    </submittedName>
</protein>
<dbReference type="AlphaFoldDB" id="A0AAD6ZHM3"/>